<dbReference type="InterPro" id="IPR037224">
    <property type="entry name" value="PapC_N_sf"/>
</dbReference>
<dbReference type="Gene3D" id="2.60.40.2070">
    <property type="match status" value="1"/>
</dbReference>
<reference evidence="13 16" key="1">
    <citation type="submission" date="2019-11" db="EMBL/GenBank/DDBJ databases">
        <title>Erwinia sp. nov., isolated from feces of birds in Tibet plateau of China.</title>
        <authorList>
            <person name="Ge Y."/>
        </authorList>
    </citation>
    <scope>NUCLEOTIDE SEQUENCE [LARGE SCALE GENOMIC DNA]</scope>
    <source>
        <strain evidence="13 16">J316</strain>
    </source>
</reference>
<evidence type="ECO:0000259" key="11">
    <source>
        <dbReference type="Pfam" id="PF13953"/>
    </source>
</evidence>
<dbReference type="GO" id="GO:0009297">
    <property type="term" value="P:pilus assembly"/>
    <property type="evidence" value="ECO:0007669"/>
    <property type="project" value="InterPro"/>
</dbReference>
<dbReference type="AlphaFoldDB" id="A0A6I6EMK8"/>
<dbReference type="EMBL" id="WLZX01000010">
    <property type="protein sequence ID" value="MTD28828.1"/>
    <property type="molecule type" value="Genomic_DNA"/>
</dbReference>
<keyword evidence="4" id="KW-1134">Transmembrane beta strand</keyword>
<evidence type="ECO:0000259" key="12">
    <source>
        <dbReference type="Pfam" id="PF13954"/>
    </source>
</evidence>
<evidence type="ECO:0000256" key="8">
    <source>
        <dbReference type="ARBA" id="ARBA00023237"/>
    </source>
</evidence>
<evidence type="ECO:0000313" key="16">
    <source>
        <dbReference type="Proteomes" id="UP000480164"/>
    </source>
</evidence>
<evidence type="ECO:0000256" key="9">
    <source>
        <dbReference type="RuleBase" id="RU003884"/>
    </source>
</evidence>
<dbReference type="SUPFAM" id="SSF141729">
    <property type="entry name" value="FimD N-terminal domain-like"/>
    <property type="match status" value="1"/>
</dbReference>
<comment type="subcellular location">
    <subcellularLocation>
        <location evidence="1 9">Cell outer membrane</location>
        <topology evidence="1 9">Multi-pass membrane protein</topology>
    </subcellularLocation>
</comment>
<dbReference type="PROSITE" id="PS01151">
    <property type="entry name" value="FIMBRIAL_USHER"/>
    <property type="match status" value="1"/>
</dbReference>
<dbReference type="PANTHER" id="PTHR30451">
    <property type="entry name" value="OUTER MEMBRANE USHER PROTEIN"/>
    <property type="match status" value="1"/>
</dbReference>
<evidence type="ECO:0000256" key="10">
    <source>
        <dbReference type="SAM" id="SignalP"/>
    </source>
</evidence>
<dbReference type="Gene3D" id="3.10.20.410">
    <property type="match status" value="1"/>
</dbReference>
<accession>A0A6I6EMK8</accession>
<proteinExistence type="inferred from homology"/>
<dbReference type="PANTHER" id="PTHR30451:SF10">
    <property type="entry name" value="OUTER MEMBRANE USHER PROTEIN YFCU-RELATED"/>
    <property type="match status" value="1"/>
</dbReference>
<dbReference type="RefSeq" id="WP_154754189.1">
    <property type="nucleotide sequence ID" value="NZ_CP046509.1"/>
</dbReference>
<keyword evidence="16" id="KW-1185">Reference proteome</keyword>
<dbReference type="InterPro" id="IPR042186">
    <property type="entry name" value="FimD_plug_dom"/>
</dbReference>
<dbReference type="InterPro" id="IPR025885">
    <property type="entry name" value="PapC_N"/>
</dbReference>
<accession>A0A6L6GSS7</accession>
<reference evidence="14 15" key="2">
    <citation type="submission" date="2019-12" db="EMBL/GenBank/DDBJ databases">
        <title>Erwinia sp. nov., isolated from droppings of birds in the Qinghai-Tiebt plateau of China.</title>
        <authorList>
            <person name="Ge Y."/>
        </authorList>
    </citation>
    <scope>NUCLEOTIDE SEQUENCE [LARGE SCALE GENOMIC DNA]</scope>
    <source>
        <strain evidence="14 15">J780</strain>
    </source>
</reference>
<evidence type="ECO:0000256" key="3">
    <source>
        <dbReference type="ARBA" id="ARBA00022448"/>
    </source>
</evidence>
<keyword evidence="3 9" id="KW-0813">Transport</keyword>
<keyword evidence="5 9" id="KW-0812">Transmembrane</keyword>
<comment type="similarity">
    <text evidence="2 9">Belongs to the fimbrial export usher family.</text>
</comment>
<evidence type="ECO:0000256" key="4">
    <source>
        <dbReference type="ARBA" id="ARBA00022452"/>
    </source>
</evidence>
<dbReference type="Gene3D" id="2.60.40.3110">
    <property type="match status" value="1"/>
</dbReference>
<dbReference type="GO" id="GO:0015473">
    <property type="term" value="F:fimbrial usher porin activity"/>
    <property type="evidence" value="ECO:0007669"/>
    <property type="project" value="InterPro"/>
</dbReference>
<dbReference type="InterPro" id="IPR000015">
    <property type="entry name" value="Fimb_usher"/>
</dbReference>
<dbReference type="Pfam" id="PF13953">
    <property type="entry name" value="PapC_C"/>
    <property type="match status" value="1"/>
</dbReference>
<feature type="chain" id="PRO_5044633488" evidence="10">
    <location>
        <begin position="24"/>
        <end position="822"/>
    </location>
</feature>
<keyword evidence="9" id="KW-1029">Fimbrium biogenesis</keyword>
<evidence type="ECO:0000256" key="1">
    <source>
        <dbReference type="ARBA" id="ARBA00004571"/>
    </source>
</evidence>
<keyword evidence="7 9" id="KW-0472">Membrane</keyword>
<evidence type="ECO:0000256" key="7">
    <source>
        <dbReference type="ARBA" id="ARBA00023136"/>
    </source>
</evidence>
<dbReference type="Gene3D" id="2.60.40.2610">
    <property type="entry name" value="Outer membrane usher protein FimD, plug domain"/>
    <property type="match status" value="1"/>
</dbReference>
<dbReference type="InterPro" id="IPR018030">
    <property type="entry name" value="Fimbrial_membr_usher_CS"/>
</dbReference>
<evidence type="ECO:0000313" key="15">
    <source>
        <dbReference type="Proteomes" id="UP000424752"/>
    </source>
</evidence>
<dbReference type="EMBL" id="CP046509">
    <property type="protein sequence ID" value="QGU89798.1"/>
    <property type="molecule type" value="Genomic_DNA"/>
</dbReference>
<sequence length="822" mass="92248">MKCRRKWLVVNLTFLFFVHSSHANDNFVEFSVDALDASDRNNIDLSRFSETNFVSPATYLLDLKINGKSFSQKKITYILSPENENISLACITHDLLNSLAIKDSALKLIRKIDENCLDITTIPSVRLENHGGILDITIPQAWMKYSDPDWVPPERWDHGVPGLLLDYNVTGNTARQIKIRRSTQNLSIYGQAGANLGAWRFRADYQGSYSSDNHIRDFDWDRFYAYRPLPMYAARLTLGEIYMNSQVFDSVRFTGVNLASDERMLPPNLQGYAPQIRGIAKSNAKVTVSQGDHIIYETTVPAGPFNIQDLDSAVRGELNVKVEEQDGSVSTFQVNTANIPYLTRPGYIRYNASVGRPSLYNHKLDGPLFYSGDFSWGISNSWSFYGGAMLTGRNYNAWSIGLGRDMNFLGALSADATQSISKLPGERSQQGMSFKLSYAKTFDKYNSTITFAGYRFSQKKFRTLSQFLSERDQNHNDYGRDKEMYTITGNKTLWADHPDLRTMIYLTYTHHNYWDRAGQDRYGFSAARAFRLAGIEGITANLSLFRSSYRGRRDDSLSLTFSVPIGNSRWAGYDMQVKGSNNTHMVSYSDNSDDNNLWRMRAGAGYRGKAAVDGYYQHRARMAEMNLNMSYQQDNFLSLGGSARGGLTATRFGAAMHNSSTTLDTARIMVDTSGVASVPLNDERVRTNYFGIGVVPDVVSYRSFDTRVDVDAMDSNIEISRAISTNTLTEGAIGYERFSVAQGERFLAVIRLSDGSYPPFGAEVFNSDGINVSMVMDDGITYISGVKTGEKLAAFWEGKIQCYIVVPQELTGDQTQVLMPCQ</sequence>
<dbReference type="Pfam" id="PF13954">
    <property type="entry name" value="PapC_N"/>
    <property type="match status" value="1"/>
</dbReference>
<evidence type="ECO:0000256" key="6">
    <source>
        <dbReference type="ARBA" id="ARBA00022729"/>
    </source>
</evidence>
<evidence type="ECO:0000313" key="13">
    <source>
        <dbReference type="EMBL" id="MTD28828.1"/>
    </source>
</evidence>
<dbReference type="KEGG" id="erwi:GN242_20930"/>
<dbReference type="Pfam" id="PF00577">
    <property type="entry name" value="Usher"/>
    <property type="match status" value="1"/>
</dbReference>
<keyword evidence="8 9" id="KW-0998">Cell outer membrane</keyword>
<protein>
    <submittedName>
        <fullName evidence="14">Fimbria/pilus outer membrane usher protein</fullName>
    </submittedName>
</protein>
<dbReference type="InterPro" id="IPR025949">
    <property type="entry name" value="PapC-like_C"/>
</dbReference>
<keyword evidence="6 10" id="KW-0732">Signal</keyword>
<evidence type="ECO:0000256" key="5">
    <source>
        <dbReference type="ARBA" id="ARBA00022692"/>
    </source>
</evidence>
<feature type="signal peptide" evidence="10">
    <location>
        <begin position="1"/>
        <end position="23"/>
    </location>
</feature>
<feature type="domain" description="PapC-like C-terminal" evidence="11">
    <location>
        <begin position="750"/>
        <end position="804"/>
    </location>
</feature>
<dbReference type="InterPro" id="IPR043142">
    <property type="entry name" value="PapC-like_C_sf"/>
</dbReference>
<dbReference type="Proteomes" id="UP000424752">
    <property type="component" value="Chromosome"/>
</dbReference>
<dbReference type="Proteomes" id="UP000480164">
    <property type="component" value="Unassembled WGS sequence"/>
</dbReference>
<gene>
    <name evidence="13" type="ORF">GK011_18015</name>
    <name evidence="14" type="ORF">GN242_20930</name>
</gene>
<organism evidence="14 15">
    <name type="scientific">Erwinia sorbitola</name>
    <dbReference type="NCBI Taxonomy" id="2681984"/>
    <lineage>
        <taxon>Bacteria</taxon>
        <taxon>Pseudomonadati</taxon>
        <taxon>Pseudomonadota</taxon>
        <taxon>Gammaproteobacteria</taxon>
        <taxon>Enterobacterales</taxon>
        <taxon>Erwiniaceae</taxon>
        <taxon>Erwinia</taxon>
    </lineage>
</organism>
<feature type="domain" description="PapC N-terminal" evidence="12">
    <location>
        <begin position="29"/>
        <end position="170"/>
    </location>
</feature>
<name>A0A6I6EMK8_9GAMM</name>
<evidence type="ECO:0000256" key="2">
    <source>
        <dbReference type="ARBA" id="ARBA00008064"/>
    </source>
</evidence>
<evidence type="ECO:0000313" key="14">
    <source>
        <dbReference type="EMBL" id="QGU89798.1"/>
    </source>
</evidence>
<dbReference type="GO" id="GO:0009279">
    <property type="term" value="C:cell outer membrane"/>
    <property type="evidence" value="ECO:0007669"/>
    <property type="project" value="UniProtKB-SubCell"/>
</dbReference>